<proteinExistence type="predicted"/>
<reference evidence="1" key="1">
    <citation type="submission" date="2018-05" db="EMBL/GenBank/DDBJ databases">
        <authorList>
            <person name="Lanie J.A."/>
            <person name="Ng W.-L."/>
            <person name="Kazmierczak K.M."/>
            <person name="Andrzejewski T.M."/>
            <person name="Davidsen T.M."/>
            <person name="Wayne K.J."/>
            <person name="Tettelin H."/>
            <person name="Glass J.I."/>
            <person name="Rusch D."/>
            <person name="Podicherti R."/>
            <person name="Tsui H.-C.T."/>
            <person name="Winkler M.E."/>
        </authorList>
    </citation>
    <scope>NUCLEOTIDE SEQUENCE</scope>
</reference>
<name>A0A383BEJ3_9ZZZZ</name>
<accession>A0A383BEJ3</accession>
<protein>
    <submittedName>
        <fullName evidence="1">Uncharacterized protein</fullName>
    </submittedName>
</protein>
<gene>
    <name evidence="1" type="ORF">METZ01_LOCUS471105</name>
</gene>
<dbReference type="EMBL" id="UINC01199702">
    <property type="protein sequence ID" value="SVE18251.1"/>
    <property type="molecule type" value="Genomic_DNA"/>
</dbReference>
<evidence type="ECO:0000313" key="1">
    <source>
        <dbReference type="EMBL" id="SVE18251.1"/>
    </source>
</evidence>
<dbReference type="AlphaFoldDB" id="A0A383BEJ3"/>
<organism evidence="1">
    <name type="scientific">marine metagenome</name>
    <dbReference type="NCBI Taxonomy" id="408172"/>
    <lineage>
        <taxon>unclassified sequences</taxon>
        <taxon>metagenomes</taxon>
        <taxon>ecological metagenomes</taxon>
    </lineage>
</organism>
<sequence length="48" mass="5155">MAAMTTGARWPVESMYTGLTPAHGLNRASCCYCVSLPTAIPIFFWCAG</sequence>
<feature type="non-terminal residue" evidence="1">
    <location>
        <position position="48"/>
    </location>
</feature>